<gene>
    <name evidence="4" type="ORF">GOP47_0020581</name>
</gene>
<protein>
    <submittedName>
        <fullName evidence="4">Uncharacterized protein</fullName>
    </submittedName>
</protein>
<dbReference type="PANTHER" id="PTHR31280">
    <property type="entry name" value="PROTEIN UNC-13 HOMOLOG"/>
    <property type="match status" value="1"/>
</dbReference>
<dbReference type="Proteomes" id="UP000886520">
    <property type="component" value="Chromosome 20"/>
</dbReference>
<dbReference type="InterPro" id="IPR057984">
    <property type="entry name" value="PATROL1_C"/>
</dbReference>
<evidence type="ECO:0000256" key="1">
    <source>
        <dbReference type="SAM" id="MobiDB-lite"/>
    </source>
</evidence>
<reference evidence="4" key="1">
    <citation type="submission" date="2021-01" db="EMBL/GenBank/DDBJ databases">
        <title>Adiantum capillus-veneris genome.</title>
        <authorList>
            <person name="Fang Y."/>
            <person name="Liao Q."/>
        </authorList>
    </citation>
    <scope>NUCLEOTIDE SEQUENCE</scope>
    <source>
        <strain evidence="4">H3</strain>
        <tissue evidence="4">Leaf</tissue>
    </source>
</reference>
<evidence type="ECO:0000259" key="3">
    <source>
        <dbReference type="PROSITE" id="PS51259"/>
    </source>
</evidence>
<dbReference type="AlphaFoldDB" id="A0A9D4Z8U2"/>
<feature type="domain" description="MHD2" evidence="3">
    <location>
        <begin position="881"/>
        <end position="991"/>
    </location>
</feature>
<dbReference type="PANTHER" id="PTHR31280:SF4">
    <property type="entry name" value="ELONGATION FACTOR TS (DUF810)"/>
    <property type="match status" value="1"/>
</dbReference>
<dbReference type="Pfam" id="PF25761">
    <property type="entry name" value="TPR_PATROL1"/>
    <property type="match status" value="1"/>
</dbReference>
<dbReference type="OrthoDB" id="2015333at2759"/>
<dbReference type="PROSITE" id="PS51258">
    <property type="entry name" value="MHD1"/>
    <property type="match status" value="1"/>
</dbReference>
<organism evidence="4 5">
    <name type="scientific">Adiantum capillus-veneris</name>
    <name type="common">Maidenhair fern</name>
    <dbReference type="NCBI Taxonomy" id="13818"/>
    <lineage>
        <taxon>Eukaryota</taxon>
        <taxon>Viridiplantae</taxon>
        <taxon>Streptophyta</taxon>
        <taxon>Embryophyta</taxon>
        <taxon>Tracheophyta</taxon>
        <taxon>Polypodiopsida</taxon>
        <taxon>Polypodiidae</taxon>
        <taxon>Polypodiales</taxon>
        <taxon>Pteridineae</taxon>
        <taxon>Pteridaceae</taxon>
        <taxon>Vittarioideae</taxon>
        <taxon>Adiantum</taxon>
    </lineage>
</organism>
<keyword evidence="5" id="KW-1185">Reference proteome</keyword>
<evidence type="ECO:0000313" key="4">
    <source>
        <dbReference type="EMBL" id="KAI5063911.1"/>
    </source>
</evidence>
<comment type="caution">
    <text evidence="4">The sequence shown here is derived from an EMBL/GenBank/DDBJ whole genome shotgun (WGS) entry which is preliminary data.</text>
</comment>
<dbReference type="InterPro" id="IPR014770">
    <property type="entry name" value="Munc13_1"/>
</dbReference>
<feature type="region of interest" description="Disordered" evidence="1">
    <location>
        <begin position="756"/>
        <end position="776"/>
    </location>
</feature>
<sequence>MVKSRAAEEGSHDVDKEVGFTFCQAFHPLSIKDLHHFVLATVKFCCFLYLKLLLVSDCSTNTWGQECIRPLNFPALCFNMGSFSRLSSISSRSSTALDAPGLPSPFQSLSLEISQDELRETSYEIFAASCRAVSGISNIVKSKSSLNYVPQASQKVVSANAASTIKKALGLRSKKSSEKEQLAGSPNSKKPQTVVDVVKMQMGVSDQTDTRIRRALSRTAAGQVGKNVDMMLLPLELLQQIRLADFADVKEYQLWQKRQLKVLELGLLLHPAVKLEEPSSAAQRLRQVLHSNTGKPIETGKNSESMQALRSATTSLASRSDDDKMQDVCHWADGFPFNLRLYQMLLSSCFDKADETNLIDEVDDVIDLFKKTWSILGFHQALHNICFMWVLFRQFVATGQQDLDLLRATSTQMAEVAVDAKGNKDPQYVLVLSSVLTSVQTWVENRLFAYHDTFPDGATGLMENLLPVALSAAKILHEDISHEFRRKRKDDFDIASSKIDSYVRSSLKTAFAQMMEKIDSRRSSFNKKGPILSLVSLANDTSELIKKERDKFSPVLSHWHPCAASLAAATLHSCFSRELKQYLSGVTALTNESVEILQAADHMEKDLVQIAVEGAVDSDDGGKGVIREMVPYETQSAIASLSKSWIQERVGRLREWVDRNLSQEDWNPGTLREHYGTSIVEVFRLIEETIDGYYALPVVESSILQGDLVPGLDKALVRYVGATKSGCGSKKDLIPSFPPLTRCKESKLHGSFSGLWKKKDRSPVPNRSKVQENGGKNIGSATSKICVRINTLYHIQTQLDLLEERLSQGWLKGSSHSKAVKGNKSQQSQQQASSFPCRFDLTRAGIQEGIPALCEVAVYNVIYKDLRSEFWEGLYSGSVAQARIEPVLHSLESQLVFMAEIVNEKLRTRIIGTLMKACFEALLMVLLAGGPSRAFHINDAEMLDDDFTALKDLFKADGDGLPNETVEKAARVVTQVLPLFTMSTEDILQNLKQSILESQLMSSSRSRLPLPEYTGQWGPTDANTLLRVLCYRFDPAASKFLKKVYDLPNRN</sequence>
<name>A0A9D4Z8U2_ADICA</name>
<feature type="domain" description="MHD1" evidence="2">
    <location>
        <begin position="594"/>
        <end position="737"/>
    </location>
</feature>
<evidence type="ECO:0000313" key="5">
    <source>
        <dbReference type="Proteomes" id="UP000886520"/>
    </source>
</evidence>
<evidence type="ECO:0000259" key="2">
    <source>
        <dbReference type="PROSITE" id="PS51258"/>
    </source>
</evidence>
<proteinExistence type="predicted"/>
<dbReference type="InterPro" id="IPR014772">
    <property type="entry name" value="Munc13_dom-2"/>
</dbReference>
<dbReference type="EMBL" id="JABFUD020000020">
    <property type="protein sequence ID" value="KAI5063911.1"/>
    <property type="molecule type" value="Genomic_DNA"/>
</dbReference>
<accession>A0A9D4Z8U2</accession>
<dbReference type="InterPro" id="IPR008528">
    <property type="entry name" value="unc-13_homologue"/>
</dbReference>
<dbReference type="PROSITE" id="PS51259">
    <property type="entry name" value="MHD2"/>
    <property type="match status" value="1"/>
</dbReference>